<dbReference type="Gene3D" id="3.30.450.20">
    <property type="entry name" value="PAS domain"/>
    <property type="match status" value="2"/>
</dbReference>
<dbReference type="PROSITE" id="PS50112">
    <property type="entry name" value="PAS"/>
    <property type="match status" value="1"/>
</dbReference>
<protein>
    <recommendedName>
        <fullName evidence="2">histidine kinase</fullName>
        <ecNumber evidence="2">2.7.13.3</ecNumber>
    </recommendedName>
</protein>
<feature type="domain" description="PAC" evidence="7">
    <location>
        <begin position="158"/>
        <end position="206"/>
    </location>
</feature>
<evidence type="ECO:0000256" key="3">
    <source>
        <dbReference type="ARBA" id="ARBA00022553"/>
    </source>
</evidence>
<feature type="domain" description="PAS" evidence="6">
    <location>
        <begin position="108"/>
        <end position="155"/>
    </location>
</feature>
<accession>A0ABV1F606</accession>
<dbReference type="InterPro" id="IPR035965">
    <property type="entry name" value="PAS-like_dom_sf"/>
</dbReference>
<dbReference type="SMART" id="SM00086">
    <property type="entry name" value="PAC"/>
    <property type="match status" value="2"/>
</dbReference>
<dbReference type="Pfam" id="PF08447">
    <property type="entry name" value="PAS_3"/>
    <property type="match status" value="1"/>
</dbReference>
<proteinExistence type="predicted"/>
<dbReference type="InterPro" id="IPR001610">
    <property type="entry name" value="PAC"/>
</dbReference>
<evidence type="ECO:0000259" key="7">
    <source>
        <dbReference type="PROSITE" id="PS50113"/>
    </source>
</evidence>
<dbReference type="PANTHER" id="PTHR43304:SF1">
    <property type="entry name" value="PAC DOMAIN-CONTAINING PROTEIN"/>
    <property type="match status" value="1"/>
</dbReference>
<dbReference type="PANTHER" id="PTHR43304">
    <property type="entry name" value="PHYTOCHROME-LIKE PROTEIN CPH1"/>
    <property type="match status" value="1"/>
</dbReference>
<evidence type="ECO:0000256" key="4">
    <source>
        <dbReference type="ARBA" id="ARBA00022679"/>
    </source>
</evidence>
<evidence type="ECO:0000256" key="5">
    <source>
        <dbReference type="ARBA" id="ARBA00022777"/>
    </source>
</evidence>
<dbReference type="CDD" id="cd00130">
    <property type="entry name" value="PAS"/>
    <property type="match status" value="1"/>
</dbReference>
<comment type="catalytic activity">
    <reaction evidence="1">
        <text>ATP + protein L-histidine = ADP + protein N-phospho-L-histidine.</text>
        <dbReference type="EC" id="2.7.13.3"/>
    </reaction>
</comment>
<dbReference type="InterPro" id="IPR000014">
    <property type="entry name" value="PAS"/>
</dbReference>
<evidence type="ECO:0000259" key="6">
    <source>
        <dbReference type="PROSITE" id="PS50112"/>
    </source>
</evidence>
<dbReference type="PROSITE" id="PS50113">
    <property type="entry name" value="PAC"/>
    <property type="match status" value="2"/>
</dbReference>
<evidence type="ECO:0000313" key="8">
    <source>
        <dbReference type="EMBL" id="MEQ2468230.1"/>
    </source>
</evidence>
<dbReference type="InterPro" id="IPR000700">
    <property type="entry name" value="PAS-assoc_C"/>
</dbReference>
<dbReference type="SUPFAM" id="SSF55785">
    <property type="entry name" value="PYP-like sensor domain (PAS domain)"/>
    <property type="match status" value="2"/>
</dbReference>
<keyword evidence="4" id="KW-0808">Transferase</keyword>
<reference evidence="8 9" key="1">
    <citation type="submission" date="2024-03" db="EMBL/GenBank/DDBJ databases">
        <title>Human intestinal bacterial collection.</title>
        <authorList>
            <person name="Pauvert C."/>
            <person name="Hitch T.C.A."/>
            <person name="Clavel T."/>
        </authorList>
    </citation>
    <scope>NUCLEOTIDE SEQUENCE [LARGE SCALE GENOMIC DNA]</scope>
    <source>
        <strain evidence="8 9">CLA-SR-H024</strain>
    </source>
</reference>
<evidence type="ECO:0000256" key="2">
    <source>
        <dbReference type="ARBA" id="ARBA00012438"/>
    </source>
</evidence>
<dbReference type="RefSeq" id="WP_349205357.1">
    <property type="nucleotide sequence ID" value="NZ_JBBMFN010000086.1"/>
</dbReference>
<sequence length="206" mass="24356">MDKNVSKIYIKKHQHIRKSYINKALSGESQNFKAKIIHRNGQTLNFEITYIPIMGEKEQVLGIYGIAKDITLLTKNRQELLKVKENLELAQQVAKIGSWEYDIVKDQVYWSKQIYEIYGIDQKMFTPTYKKIVAFVHPEDRLYFDSIYETALKNRESCTMEYRIRRMDGNTIYVFVQAELILDENSRPIKYVGVIQDINKKKSCRK</sequence>
<gene>
    <name evidence="8" type="ORF">WMO63_21460</name>
</gene>
<dbReference type="Pfam" id="PF13426">
    <property type="entry name" value="PAS_9"/>
    <property type="match status" value="1"/>
</dbReference>
<evidence type="ECO:0000313" key="9">
    <source>
        <dbReference type="Proteomes" id="UP001465426"/>
    </source>
</evidence>
<dbReference type="Gene3D" id="2.10.70.100">
    <property type="match status" value="1"/>
</dbReference>
<feature type="domain" description="PAC" evidence="7">
    <location>
        <begin position="30"/>
        <end position="82"/>
    </location>
</feature>
<keyword evidence="5" id="KW-0418">Kinase</keyword>
<comment type="caution">
    <text evidence="8">The sequence shown here is derived from an EMBL/GenBank/DDBJ whole genome shotgun (WGS) entry which is preliminary data.</text>
</comment>
<dbReference type="EMBL" id="JBBMFN010000086">
    <property type="protein sequence ID" value="MEQ2468230.1"/>
    <property type="molecule type" value="Genomic_DNA"/>
</dbReference>
<dbReference type="EC" id="2.7.13.3" evidence="2"/>
<dbReference type="Proteomes" id="UP001465426">
    <property type="component" value="Unassembled WGS sequence"/>
</dbReference>
<dbReference type="NCBIfam" id="TIGR00229">
    <property type="entry name" value="sensory_box"/>
    <property type="match status" value="1"/>
</dbReference>
<dbReference type="InterPro" id="IPR013655">
    <property type="entry name" value="PAS_fold_3"/>
</dbReference>
<evidence type="ECO:0000256" key="1">
    <source>
        <dbReference type="ARBA" id="ARBA00000085"/>
    </source>
</evidence>
<name>A0ABV1F606_9BACI</name>
<keyword evidence="3" id="KW-0597">Phosphoprotein</keyword>
<dbReference type="InterPro" id="IPR052162">
    <property type="entry name" value="Sensor_kinase/Photoreceptor"/>
</dbReference>
<keyword evidence="9" id="KW-1185">Reference proteome</keyword>
<organism evidence="8 9">
    <name type="scientific">Niallia hominis</name>
    <dbReference type="NCBI Taxonomy" id="3133173"/>
    <lineage>
        <taxon>Bacteria</taxon>
        <taxon>Bacillati</taxon>
        <taxon>Bacillota</taxon>
        <taxon>Bacilli</taxon>
        <taxon>Bacillales</taxon>
        <taxon>Bacillaceae</taxon>
        <taxon>Niallia</taxon>
    </lineage>
</organism>